<evidence type="ECO:0000259" key="4">
    <source>
        <dbReference type="Pfam" id="PF11976"/>
    </source>
</evidence>
<proteinExistence type="predicted"/>
<evidence type="ECO:0000256" key="2">
    <source>
        <dbReference type="ARBA" id="ARBA00023242"/>
    </source>
</evidence>
<feature type="compositionally biased region" description="Polar residues" evidence="3">
    <location>
        <begin position="116"/>
        <end position="130"/>
    </location>
</feature>
<dbReference type="Gene3D" id="3.10.20.90">
    <property type="entry name" value="Phosphatidylinositol 3-kinase Catalytic Subunit, Chain A, domain 1"/>
    <property type="match status" value="2"/>
</dbReference>
<keyword evidence="2" id="KW-0539">Nucleus</keyword>
<dbReference type="CDD" id="cd01763">
    <property type="entry name" value="Ubl_SUMO_like"/>
    <property type="match status" value="1"/>
</dbReference>
<evidence type="ECO:0000313" key="5">
    <source>
        <dbReference type="EMBL" id="CAG9794234.1"/>
    </source>
</evidence>
<accession>A0A9N9RBD2</accession>
<dbReference type="InterPro" id="IPR029071">
    <property type="entry name" value="Ubiquitin-like_domsf"/>
</dbReference>
<dbReference type="Proteomes" id="UP001153714">
    <property type="component" value="Chromosome 6"/>
</dbReference>
<dbReference type="InterPro" id="IPR052324">
    <property type="entry name" value="NFATC2-Int_DNA_Repair"/>
</dbReference>
<dbReference type="EMBL" id="OU893337">
    <property type="protein sequence ID" value="CAG9794234.1"/>
    <property type="molecule type" value="Genomic_DNA"/>
</dbReference>
<dbReference type="GO" id="GO:0045944">
    <property type="term" value="P:positive regulation of transcription by RNA polymerase II"/>
    <property type="evidence" value="ECO:0007669"/>
    <property type="project" value="TreeGrafter"/>
</dbReference>
<sequence>MDSSDSEDDCYGNIAQKLQSMKNKYTEDKIDSTNLLNDSTELDELVKKAKSTLKNNSEPLVDSKQSDECSAKVDSEDNIIDAILASSSRRITRSTKRKSSNISITENISSKRRAPQKSSVDPQSENSAPCNNIVMEHNATNQSRRSRGRGRNRSRRTWLSTDSCVASQNVINPNIPTYSIGNTAEYPDQSDSQALFSTKVKSNDVVIIDDNELEENEELSVKVYWQSSEFFKFIIRRYQKLTQIFDYFAKKENVSNDQLFFTFNDKILKPDDTPDSINYSIVKFIDGGIVNQSISKLATYKDKEDRRDGIKLKFQCQNMKKPFDIVVSLDEKFSIVMMKCAERLEIPLDRLKFEFDGDSISGKSTPKELCIQEDECIDIKIKC</sequence>
<feature type="region of interest" description="Disordered" evidence="3">
    <location>
        <begin position="91"/>
        <end position="157"/>
    </location>
</feature>
<feature type="compositionally biased region" description="Basic residues" evidence="3">
    <location>
        <begin position="144"/>
        <end position="156"/>
    </location>
</feature>
<name>A0A9N9RBD2_9NEOP</name>
<gene>
    <name evidence="5" type="ORF">DIATSA_LOCUS11628</name>
</gene>
<dbReference type="PANTHER" id="PTHR47187:SF1">
    <property type="entry name" value="NFATC2-INTERACTING PROTEIN"/>
    <property type="match status" value="1"/>
</dbReference>
<protein>
    <recommendedName>
        <fullName evidence="4">Rad60/SUMO-like domain-containing protein</fullName>
    </recommendedName>
</protein>
<organism evidence="5 6">
    <name type="scientific">Diatraea saccharalis</name>
    <name type="common">sugarcane borer</name>
    <dbReference type="NCBI Taxonomy" id="40085"/>
    <lineage>
        <taxon>Eukaryota</taxon>
        <taxon>Metazoa</taxon>
        <taxon>Ecdysozoa</taxon>
        <taxon>Arthropoda</taxon>
        <taxon>Hexapoda</taxon>
        <taxon>Insecta</taxon>
        <taxon>Pterygota</taxon>
        <taxon>Neoptera</taxon>
        <taxon>Endopterygota</taxon>
        <taxon>Lepidoptera</taxon>
        <taxon>Glossata</taxon>
        <taxon>Ditrysia</taxon>
        <taxon>Pyraloidea</taxon>
        <taxon>Crambidae</taxon>
        <taxon>Crambinae</taxon>
        <taxon>Diatraea</taxon>
    </lineage>
</organism>
<dbReference type="PANTHER" id="PTHR47187">
    <property type="entry name" value="NFATC2-INTERACTING PROTEIN"/>
    <property type="match status" value="1"/>
</dbReference>
<evidence type="ECO:0000313" key="6">
    <source>
        <dbReference type="Proteomes" id="UP001153714"/>
    </source>
</evidence>
<dbReference type="OrthoDB" id="442921at2759"/>
<reference evidence="5" key="1">
    <citation type="submission" date="2021-12" db="EMBL/GenBank/DDBJ databases">
        <authorList>
            <person name="King R."/>
        </authorList>
    </citation>
    <scope>NUCLEOTIDE SEQUENCE</scope>
</reference>
<feature type="domain" description="Rad60/SUMO-like" evidence="4">
    <location>
        <begin position="310"/>
        <end position="381"/>
    </location>
</feature>
<dbReference type="AlphaFoldDB" id="A0A9N9RBD2"/>
<evidence type="ECO:0000256" key="3">
    <source>
        <dbReference type="SAM" id="MobiDB-lite"/>
    </source>
</evidence>
<comment type="subcellular location">
    <subcellularLocation>
        <location evidence="1">Nucleus</location>
    </subcellularLocation>
</comment>
<dbReference type="Pfam" id="PF11976">
    <property type="entry name" value="Rad60-SLD"/>
    <property type="match status" value="1"/>
</dbReference>
<reference evidence="5" key="2">
    <citation type="submission" date="2022-10" db="EMBL/GenBank/DDBJ databases">
        <authorList>
            <consortium name="ENA_rothamsted_submissions"/>
            <consortium name="culmorum"/>
            <person name="King R."/>
        </authorList>
    </citation>
    <scope>NUCLEOTIDE SEQUENCE</scope>
</reference>
<dbReference type="GO" id="GO:0005634">
    <property type="term" value="C:nucleus"/>
    <property type="evidence" value="ECO:0007669"/>
    <property type="project" value="UniProtKB-SubCell"/>
</dbReference>
<dbReference type="SUPFAM" id="SSF54236">
    <property type="entry name" value="Ubiquitin-like"/>
    <property type="match status" value="2"/>
</dbReference>
<evidence type="ECO:0000256" key="1">
    <source>
        <dbReference type="ARBA" id="ARBA00004123"/>
    </source>
</evidence>
<dbReference type="InterPro" id="IPR022617">
    <property type="entry name" value="Rad60/SUMO-like_dom"/>
</dbReference>
<keyword evidence="6" id="KW-1185">Reference proteome</keyword>